<dbReference type="EMBL" id="RWGY01000913">
    <property type="protein sequence ID" value="TVT98015.1"/>
    <property type="molecule type" value="Genomic_DNA"/>
</dbReference>
<feature type="region of interest" description="Disordered" evidence="1">
    <location>
        <begin position="50"/>
        <end position="89"/>
    </location>
</feature>
<organism evidence="2 3">
    <name type="scientific">Eragrostis curvula</name>
    <name type="common">weeping love grass</name>
    <dbReference type="NCBI Taxonomy" id="38414"/>
    <lineage>
        <taxon>Eukaryota</taxon>
        <taxon>Viridiplantae</taxon>
        <taxon>Streptophyta</taxon>
        <taxon>Embryophyta</taxon>
        <taxon>Tracheophyta</taxon>
        <taxon>Spermatophyta</taxon>
        <taxon>Magnoliopsida</taxon>
        <taxon>Liliopsida</taxon>
        <taxon>Poales</taxon>
        <taxon>Poaceae</taxon>
        <taxon>PACMAD clade</taxon>
        <taxon>Chloridoideae</taxon>
        <taxon>Eragrostideae</taxon>
        <taxon>Eragrostidinae</taxon>
        <taxon>Eragrostis</taxon>
    </lineage>
</organism>
<gene>
    <name evidence="2" type="ORF">EJB05_56732</name>
</gene>
<comment type="caution">
    <text evidence="2">The sequence shown here is derived from an EMBL/GenBank/DDBJ whole genome shotgun (WGS) entry which is preliminary data.</text>
</comment>
<evidence type="ECO:0000313" key="2">
    <source>
        <dbReference type="EMBL" id="TVT98015.1"/>
    </source>
</evidence>
<keyword evidence="3" id="KW-1185">Reference proteome</keyword>
<evidence type="ECO:0000313" key="3">
    <source>
        <dbReference type="Proteomes" id="UP000324897"/>
    </source>
</evidence>
<protein>
    <submittedName>
        <fullName evidence="2">Uncharacterized protein</fullName>
    </submittedName>
</protein>
<evidence type="ECO:0000256" key="1">
    <source>
        <dbReference type="SAM" id="MobiDB-lite"/>
    </source>
</evidence>
<proteinExistence type="predicted"/>
<name>A0A5J9SI86_9POAL</name>
<feature type="non-terminal residue" evidence="2">
    <location>
        <position position="1"/>
    </location>
</feature>
<reference evidence="2 3" key="1">
    <citation type="journal article" date="2019" name="Sci. Rep.">
        <title>A high-quality genome of Eragrostis curvula grass provides insights into Poaceae evolution and supports new strategies to enhance forage quality.</title>
        <authorList>
            <person name="Carballo J."/>
            <person name="Santos B.A.C.M."/>
            <person name="Zappacosta D."/>
            <person name="Garbus I."/>
            <person name="Selva J.P."/>
            <person name="Gallo C.A."/>
            <person name="Diaz A."/>
            <person name="Albertini E."/>
            <person name="Caccamo M."/>
            <person name="Echenique V."/>
        </authorList>
    </citation>
    <scope>NUCLEOTIDE SEQUENCE [LARGE SCALE GENOMIC DNA]</scope>
    <source>
        <strain evidence="3">cv. Victoria</strain>
        <tissue evidence="2">Leaf</tissue>
    </source>
</reference>
<dbReference type="Proteomes" id="UP000324897">
    <property type="component" value="Unassembled WGS sequence"/>
</dbReference>
<sequence>MLCFGVLDGLKSRRGRSHIHTGFDRSNYEMAPSLSQKPIACAFGIGSQHTNLNSSSSSNWIREPERNGKMPWNDSCTNQAVKGRATVRT</sequence>
<dbReference type="AlphaFoldDB" id="A0A5J9SI86"/>
<dbReference type="Gramene" id="TVT98015">
    <property type="protein sequence ID" value="TVT98015"/>
    <property type="gene ID" value="EJB05_56732"/>
</dbReference>
<accession>A0A5J9SI86</accession>